<dbReference type="InterPro" id="IPR021644">
    <property type="entry name" value="CAF-1_p150_acidic"/>
</dbReference>
<feature type="compositionally biased region" description="Polar residues" evidence="7">
    <location>
        <begin position="115"/>
        <end position="128"/>
    </location>
</feature>
<feature type="domain" description="Chromatin assembly factor 1 p150 subunit acidic region" evidence="8">
    <location>
        <begin position="276"/>
        <end position="411"/>
    </location>
</feature>
<evidence type="ECO:0008006" key="12">
    <source>
        <dbReference type="Google" id="ProtNLM"/>
    </source>
</evidence>
<feature type="region of interest" description="Disordered" evidence="7">
    <location>
        <begin position="115"/>
        <end position="369"/>
    </location>
</feature>
<comment type="caution">
    <text evidence="10">The sequence shown here is derived from an EMBL/GenBank/DDBJ whole genome shotgun (WGS) entry which is preliminary data.</text>
</comment>
<comment type="subcellular location">
    <subcellularLocation>
        <location evidence="1">Nucleus</location>
    </subcellularLocation>
</comment>
<feature type="region of interest" description="Disordered" evidence="7">
    <location>
        <begin position="26"/>
        <end position="86"/>
    </location>
</feature>
<feature type="compositionally biased region" description="Polar residues" evidence="7">
    <location>
        <begin position="30"/>
        <end position="39"/>
    </location>
</feature>
<accession>A0ABP1P0K8</accession>
<reference evidence="10 11" key="1">
    <citation type="submission" date="2024-08" db="EMBL/GenBank/DDBJ databases">
        <authorList>
            <person name="Will J Nash"/>
            <person name="Angela Man"/>
            <person name="Seanna McTaggart"/>
            <person name="Kendall Baker"/>
            <person name="Tom Barker"/>
            <person name="Leah Catchpole"/>
            <person name="Alex Durrant"/>
            <person name="Karim Gharbi"/>
            <person name="Naomi Irish"/>
            <person name="Gemy Kaithakottil"/>
            <person name="Debby Ku"/>
            <person name="Aaliyah Providence"/>
            <person name="Felix Shaw"/>
            <person name="David Swarbreck"/>
            <person name="Chris Watkins"/>
            <person name="Ann M. McCartney"/>
            <person name="Giulio Formenti"/>
            <person name="Alice Mouton"/>
            <person name="Noel Vella"/>
            <person name="Bjorn M von Reumont"/>
            <person name="Adriana Vella"/>
            <person name="Wilfried Haerty"/>
        </authorList>
    </citation>
    <scope>NUCLEOTIDE SEQUENCE [LARGE SCALE GENOMIC DNA]</scope>
</reference>
<evidence type="ECO:0000256" key="5">
    <source>
        <dbReference type="ARBA" id="ARBA00023204"/>
    </source>
</evidence>
<feature type="compositionally biased region" description="Basic and acidic residues" evidence="7">
    <location>
        <begin position="130"/>
        <end position="139"/>
    </location>
</feature>
<keyword evidence="2" id="KW-0235">DNA replication</keyword>
<evidence type="ECO:0000313" key="10">
    <source>
        <dbReference type="EMBL" id="CAL7945363.1"/>
    </source>
</evidence>
<name>A0ABP1P0K8_XYLVO</name>
<feature type="compositionally biased region" description="Acidic residues" evidence="7">
    <location>
        <begin position="555"/>
        <end position="571"/>
    </location>
</feature>
<dbReference type="Pfam" id="PF11600">
    <property type="entry name" value="CAF1A_acidic"/>
    <property type="match status" value="1"/>
</dbReference>
<dbReference type="InterPro" id="IPR022043">
    <property type="entry name" value="CAF1A_DD"/>
</dbReference>
<dbReference type="PANTHER" id="PTHR15272:SF0">
    <property type="entry name" value="CHROMATIN ASSEMBLY FACTOR 1 SUBUNIT A"/>
    <property type="match status" value="1"/>
</dbReference>
<evidence type="ECO:0000259" key="9">
    <source>
        <dbReference type="Pfam" id="PF12253"/>
    </source>
</evidence>
<evidence type="ECO:0000256" key="3">
    <source>
        <dbReference type="ARBA" id="ARBA00022763"/>
    </source>
</evidence>
<feature type="compositionally biased region" description="Polar residues" evidence="7">
    <location>
        <begin position="679"/>
        <end position="689"/>
    </location>
</feature>
<keyword evidence="4" id="KW-0143">Chaperone</keyword>
<feature type="compositionally biased region" description="Basic and acidic residues" evidence="7">
    <location>
        <begin position="164"/>
        <end position="185"/>
    </location>
</feature>
<feature type="compositionally biased region" description="Basic and acidic residues" evidence="7">
    <location>
        <begin position="262"/>
        <end position="368"/>
    </location>
</feature>
<evidence type="ECO:0000256" key="4">
    <source>
        <dbReference type="ARBA" id="ARBA00023186"/>
    </source>
</evidence>
<feature type="region of interest" description="Disordered" evidence="7">
    <location>
        <begin position="671"/>
        <end position="693"/>
    </location>
</feature>
<feature type="compositionally biased region" description="Polar residues" evidence="7">
    <location>
        <begin position="233"/>
        <end position="244"/>
    </location>
</feature>
<evidence type="ECO:0000256" key="7">
    <source>
        <dbReference type="SAM" id="MobiDB-lite"/>
    </source>
</evidence>
<feature type="domain" description="Chromatin assembly factor 1 subunit A dimerization" evidence="9">
    <location>
        <begin position="495"/>
        <end position="565"/>
    </location>
</feature>
<protein>
    <recommendedName>
        <fullName evidence="12">Chromatin assembly factor 1 subunit A</fullName>
    </recommendedName>
</protein>
<feature type="compositionally biased region" description="Acidic residues" evidence="7">
    <location>
        <begin position="538"/>
        <end position="547"/>
    </location>
</feature>
<feature type="compositionally biased region" description="Polar residues" evidence="7">
    <location>
        <begin position="186"/>
        <end position="196"/>
    </location>
</feature>
<gene>
    <name evidence="10" type="ORF">XYLVIOL_LOCUS7169</name>
</gene>
<evidence type="ECO:0000259" key="8">
    <source>
        <dbReference type="Pfam" id="PF11600"/>
    </source>
</evidence>
<feature type="region of interest" description="Disordered" evidence="7">
    <location>
        <begin position="538"/>
        <end position="572"/>
    </location>
</feature>
<evidence type="ECO:0000256" key="2">
    <source>
        <dbReference type="ARBA" id="ARBA00022705"/>
    </source>
</evidence>
<evidence type="ECO:0000256" key="1">
    <source>
        <dbReference type="ARBA" id="ARBA00004123"/>
    </source>
</evidence>
<keyword evidence="11" id="KW-1185">Reference proteome</keyword>
<evidence type="ECO:0000256" key="6">
    <source>
        <dbReference type="ARBA" id="ARBA00023242"/>
    </source>
</evidence>
<keyword evidence="3" id="KW-0227">DNA damage</keyword>
<organism evidence="10 11">
    <name type="scientific">Xylocopa violacea</name>
    <name type="common">Violet carpenter bee</name>
    <name type="synonym">Apis violacea</name>
    <dbReference type="NCBI Taxonomy" id="135666"/>
    <lineage>
        <taxon>Eukaryota</taxon>
        <taxon>Metazoa</taxon>
        <taxon>Ecdysozoa</taxon>
        <taxon>Arthropoda</taxon>
        <taxon>Hexapoda</taxon>
        <taxon>Insecta</taxon>
        <taxon>Pterygota</taxon>
        <taxon>Neoptera</taxon>
        <taxon>Endopterygota</taxon>
        <taxon>Hymenoptera</taxon>
        <taxon>Apocrita</taxon>
        <taxon>Aculeata</taxon>
        <taxon>Apoidea</taxon>
        <taxon>Anthophila</taxon>
        <taxon>Apidae</taxon>
        <taxon>Xylocopa</taxon>
        <taxon>Xylocopa</taxon>
    </lineage>
</organism>
<keyword evidence="6" id="KW-0539">Nucleus</keyword>
<dbReference type="PANTHER" id="PTHR15272">
    <property type="entry name" value="CHROMATIN ASSEMBLY FACTOR 1 SUBUNIT A CAF-1 SUBUNIT A"/>
    <property type="match status" value="1"/>
</dbReference>
<feature type="compositionally biased region" description="Basic and acidic residues" evidence="7">
    <location>
        <begin position="55"/>
        <end position="75"/>
    </location>
</feature>
<dbReference type="Proteomes" id="UP001642520">
    <property type="component" value="Unassembled WGS sequence"/>
</dbReference>
<dbReference type="Pfam" id="PF12253">
    <property type="entry name" value="CAF1A_dimeriz"/>
    <property type="match status" value="1"/>
</dbReference>
<keyword evidence="5" id="KW-0234">DNA repair</keyword>
<evidence type="ECO:0000313" key="11">
    <source>
        <dbReference type="Proteomes" id="UP001642520"/>
    </source>
</evidence>
<proteinExistence type="predicted"/>
<dbReference type="EMBL" id="CAXAJV020001293">
    <property type="protein sequence ID" value="CAL7945363.1"/>
    <property type="molecule type" value="Genomic_DNA"/>
</dbReference>
<sequence>MKMMEVNKQNDIVIETVIPVKKKKMKQAQLPFQTKSPVQSPGVVSKKKRKLTSPVEHKSPKALKIEKKNLSKDDVNSESDSVPVDAKKKNIDSVELVDLEIENVKENTMTNKLDTINKNVTPKRTSIGQKKLERQEKLKSSPLTKFLQKNDKKEDTLNENTMKSLREESNESNEKSAKGAAETDKNISQSTSNSNNELEDSVSKVEDNSLCQSDSDVELLSSDNEEKDDQTKSTDTGASDSAQILKTPKMDKTKQKKLTPKQQEKKLLSAKKKEERQRQKMEKERKLKEERENRLREKEERRKEKEEKEKAEKEQRMLEKKMKEQKKQFEIEQKQKEKLAKEEERKKREEAKEEERKKREEEKLEAERRKQKAASNFTSFFVAKKLEKSIEEENATKVKNFMPFEVKADMKVASICRRILEEEEKLLLDKKCSEGNTRLSDLYLGEIKDKRIVPRKSSKTWPYEAKDDVVVLDEENDGSTNIVSQDIVVEKQRSKLLQFAENQRPPYWGTWRKRSQNINPRRPFSKDTKWFNYEVDSDDEWEEEEPGESLHGSDDEKDEENAEDNEYDVDNEFMVPHGYLSDEEVGADEDDKEDMSPETQKFKLKVLGEEFESERKSRTSKLKPKILGCIWRGADNKFAANVAQRAVDFLSAREAWVRQIPVVLPTTSENEANAAGECSTPTQQPATSSKKSRVPEEVVPHLIRLIHGNTHNSRFLVNEFMAYWSKQDHKPHQKWISKASLARKIREIGKWMTCPEEGPMYTKTCWYVPKEIRKKYNEWDKCMLRK</sequence>